<dbReference type="CDD" id="cd12504">
    <property type="entry name" value="RRM2_hnRNPH_CRSF1_like"/>
    <property type="match status" value="1"/>
</dbReference>
<name>A0AAN9T8P3_9HEMI</name>
<dbReference type="GO" id="GO:0003723">
    <property type="term" value="F:RNA binding"/>
    <property type="evidence" value="ECO:0007669"/>
    <property type="project" value="UniProtKB-UniRule"/>
</dbReference>
<evidence type="ECO:0000256" key="1">
    <source>
        <dbReference type="ARBA" id="ARBA00022553"/>
    </source>
</evidence>
<evidence type="ECO:0000259" key="7">
    <source>
        <dbReference type="PROSITE" id="PS50102"/>
    </source>
</evidence>
<dbReference type="InterPro" id="IPR035979">
    <property type="entry name" value="RBD_domain_sf"/>
</dbReference>
<evidence type="ECO:0000256" key="4">
    <source>
        <dbReference type="ARBA" id="ARBA00022884"/>
    </source>
</evidence>
<evidence type="ECO:0000256" key="3">
    <source>
        <dbReference type="ARBA" id="ARBA00022737"/>
    </source>
</evidence>
<dbReference type="SMART" id="SM00360">
    <property type="entry name" value="RRM"/>
    <property type="match status" value="3"/>
</dbReference>
<evidence type="ECO:0000256" key="5">
    <source>
        <dbReference type="PROSITE-ProRule" id="PRU00176"/>
    </source>
</evidence>
<dbReference type="PANTHER" id="PTHR13976">
    <property type="entry name" value="HETEROGENEOUS NUCLEAR RIBONUCLEOPROTEIN-RELATED"/>
    <property type="match status" value="1"/>
</dbReference>
<dbReference type="AlphaFoldDB" id="A0AAN9T8P3"/>
<dbReference type="InterPro" id="IPR012677">
    <property type="entry name" value="Nucleotide-bd_a/b_plait_sf"/>
</dbReference>
<evidence type="ECO:0000256" key="2">
    <source>
        <dbReference type="ARBA" id="ARBA00022664"/>
    </source>
</evidence>
<dbReference type="EMBL" id="JBBCAQ010000036">
    <property type="protein sequence ID" value="KAK7575665.1"/>
    <property type="molecule type" value="Genomic_DNA"/>
</dbReference>
<sequence>MVKDGENEEQETIIKMRGLPWSATVEDIICFLEGTNIKNGNAGVHITMSREGRPSGEAYIELESVEDVEKALSKDKQHMGHRYIEIFPTSREEMDYCLEKSGSNIGSVVDECCIRLRGLPFGCTKDDVVQFFSGLTIVPNGISFVSDQTGRNTGEAYVQFSSKEMVENALKKHLDKIGHRYIEIFRSSLAEIHSQTGPKIRPLMSEMVPRPSPYARGDRFGGPNRFSNRGPPIPPRSRADFMDDEVWNTGNQWGGLSGSRKPAPPFGGLENRLSPPPAARMHNAMYGNGNESVGGGSEWFGETQTFSVHMRGLPFRATENDIANFFRPLNPVNIEILYERGRPSGEANVEFETYEEANQAMQKDKQNMANRYIELFLQSDPPTAGPVHPSRNPPAQNVPSFHDDDIDTDALFSRRGGSGSSSITNSAYEGFYGTATHRSIPTGGASKFSASSGTGPQRQYF</sequence>
<evidence type="ECO:0000256" key="6">
    <source>
        <dbReference type="SAM" id="MobiDB-lite"/>
    </source>
</evidence>
<dbReference type="Proteomes" id="UP001367676">
    <property type="component" value="Unassembled WGS sequence"/>
</dbReference>
<feature type="domain" description="RRM" evidence="7">
    <location>
        <begin position="306"/>
        <end position="380"/>
    </location>
</feature>
<protein>
    <recommendedName>
        <fullName evidence="7">RRM domain-containing protein</fullName>
    </recommendedName>
</protein>
<proteinExistence type="predicted"/>
<keyword evidence="1" id="KW-0597">Phosphoprotein</keyword>
<dbReference type="InterPro" id="IPR050666">
    <property type="entry name" value="ESRP"/>
</dbReference>
<dbReference type="Pfam" id="PF00076">
    <property type="entry name" value="RRM_1"/>
    <property type="match status" value="2"/>
</dbReference>
<dbReference type="PROSITE" id="PS50102">
    <property type="entry name" value="RRM"/>
    <property type="match status" value="2"/>
</dbReference>
<gene>
    <name evidence="8" type="ORF">V9T40_011951</name>
</gene>
<accession>A0AAN9T8P3</accession>
<keyword evidence="9" id="KW-1185">Reference proteome</keyword>
<dbReference type="Gene3D" id="3.30.70.330">
    <property type="match status" value="3"/>
</dbReference>
<dbReference type="SUPFAM" id="SSF54928">
    <property type="entry name" value="RNA-binding domain, RBD"/>
    <property type="match status" value="2"/>
</dbReference>
<keyword evidence="2" id="KW-0507">mRNA processing</keyword>
<dbReference type="FunFam" id="3.30.70.330:FF:000131">
    <property type="entry name" value="Heterogeneous nuclear ribonucleoprotein h3 isoform"/>
    <property type="match status" value="1"/>
</dbReference>
<reference evidence="8 9" key="1">
    <citation type="submission" date="2024-03" db="EMBL/GenBank/DDBJ databases">
        <title>Adaptation during the transition from Ophiocordyceps entomopathogen to insect associate is accompanied by gene loss and intensified selection.</title>
        <authorList>
            <person name="Ward C.M."/>
            <person name="Onetto C.A."/>
            <person name="Borneman A.R."/>
        </authorList>
    </citation>
    <scope>NUCLEOTIDE SEQUENCE [LARGE SCALE GENOMIC DNA]</scope>
    <source>
        <strain evidence="8">AWRI1</strain>
        <tissue evidence="8">Single Adult Female</tissue>
    </source>
</reference>
<feature type="domain" description="RRM" evidence="7">
    <location>
        <begin position="112"/>
        <end position="189"/>
    </location>
</feature>
<evidence type="ECO:0000313" key="8">
    <source>
        <dbReference type="EMBL" id="KAK7575665.1"/>
    </source>
</evidence>
<feature type="region of interest" description="Disordered" evidence="6">
    <location>
        <begin position="380"/>
        <end position="423"/>
    </location>
</feature>
<dbReference type="GO" id="GO:0006397">
    <property type="term" value="P:mRNA processing"/>
    <property type="evidence" value="ECO:0007669"/>
    <property type="project" value="UniProtKB-KW"/>
</dbReference>
<keyword evidence="4 5" id="KW-0694">RNA-binding</keyword>
<keyword evidence="3" id="KW-0677">Repeat</keyword>
<organism evidence="8 9">
    <name type="scientific">Parthenolecanium corni</name>
    <dbReference type="NCBI Taxonomy" id="536013"/>
    <lineage>
        <taxon>Eukaryota</taxon>
        <taxon>Metazoa</taxon>
        <taxon>Ecdysozoa</taxon>
        <taxon>Arthropoda</taxon>
        <taxon>Hexapoda</taxon>
        <taxon>Insecta</taxon>
        <taxon>Pterygota</taxon>
        <taxon>Neoptera</taxon>
        <taxon>Paraneoptera</taxon>
        <taxon>Hemiptera</taxon>
        <taxon>Sternorrhyncha</taxon>
        <taxon>Coccoidea</taxon>
        <taxon>Coccidae</taxon>
        <taxon>Parthenolecanium</taxon>
    </lineage>
</organism>
<evidence type="ECO:0000313" key="9">
    <source>
        <dbReference type="Proteomes" id="UP001367676"/>
    </source>
</evidence>
<comment type="caution">
    <text evidence="8">The sequence shown here is derived from an EMBL/GenBank/DDBJ whole genome shotgun (WGS) entry which is preliminary data.</text>
</comment>
<dbReference type="InterPro" id="IPR000504">
    <property type="entry name" value="RRM_dom"/>
</dbReference>
<feature type="region of interest" description="Disordered" evidence="6">
    <location>
        <begin position="215"/>
        <end position="241"/>
    </location>
</feature>
<dbReference type="CDD" id="cd12503">
    <property type="entry name" value="RRM1_hnRNPH_GRSF1_like"/>
    <property type="match status" value="1"/>
</dbReference>